<dbReference type="NCBIfam" id="TIGR04192">
    <property type="entry name" value="GRASP_w_spasm"/>
    <property type="match status" value="1"/>
</dbReference>
<evidence type="ECO:0000256" key="1">
    <source>
        <dbReference type="PROSITE-ProRule" id="PRU00409"/>
    </source>
</evidence>
<dbReference type="AlphaFoldDB" id="A0A7L4ZJB2"/>
<dbReference type="RefSeq" id="WP_160128748.1">
    <property type="nucleotide sequence ID" value="NZ_CP019288.1"/>
</dbReference>
<dbReference type="GO" id="GO:0005737">
    <property type="term" value="C:cytoplasm"/>
    <property type="evidence" value="ECO:0007669"/>
    <property type="project" value="TreeGrafter"/>
</dbReference>
<dbReference type="KEGG" id="kan:IMCC3317_13670"/>
<sequence length="314" mass="36389">MHLIISEKLDQPTNEALKWFAHYKKEATVLTIDQVVSADFSTGFDNPLLSFNNYNISFKEIKSIWFRRGRLKLKYDYQSNTDSEVLKQFHIGTKVTIEVFLNYLALTNIRYVGSPFKVNVNKLEVLHIAKRIGFNIPKTIVTDDLKKVRAYFGNTSVITKLLVPMNNVSSDNQKINYLTFNLDENVLEDNEISISLFQEKIEKKYEIRTFFLGGKTFSKAIFSQSDAMTKDDYRNYNNENPNREVPFKLSKSMDEKVCNLMNAIGLNTGSLDFMISEKGEFIFLEVNPIGQFSDLSFNCNYNLERKVVEYLIQL</sequence>
<keyword evidence="1" id="KW-0067">ATP-binding</keyword>
<evidence type="ECO:0000313" key="4">
    <source>
        <dbReference type="Proteomes" id="UP000464657"/>
    </source>
</evidence>
<dbReference type="Gene3D" id="3.30.470.20">
    <property type="entry name" value="ATP-grasp fold, B domain"/>
    <property type="match status" value="1"/>
</dbReference>
<dbReference type="OrthoDB" id="583309at2"/>
<dbReference type="EMBL" id="CP019288">
    <property type="protein sequence ID" value="QHI36014.1"/>
    <property type="molecule type" value="Genomic_DNA"/>
</dbReference>
<evidence type="ECO:0000259" key="2">
    <source>
        <dbReference type="PROSITE" id="PS50975"/>
    </source>
</evidence>
<dbReference type="GO" id="GO:0046872">
    <property type="term" value="F:metal ion binding"/>
    <property type="evidence" value="ECO:0007669"/>
    <property type="project" value="InterPro"/>
</dbReference>
<dbReference type="Proteomes" id="UP000464657">
    <property type="component" value="Chromosome"/>
</dbReference>
<dbReference type="PROSITE" id="PS50975">
    <property type="entry name" value="ATP_GRASP"/>
    <property type="match status" value="1"/>
</dbReference>
<keyword evidence="1" id="KW-0547">Nucleotide-binding</keyword>
<accession>A0A7L4ZJB2</accession>
<dbReference type="SUPFAM" id="SSF56059">
    <property type="entry name" value="Glutathione synthetase ATP-binding domain-like"/>
    <property type="match status" value="1"/>
</dbReference>
<dbReference type="PANTHER" id="PTHR21621:SF0">
    <property type="entry name" value="BETA-CITRYLGLUTAMATE SYNTHASE B-RELATED"/>
    <property type="match status" value="1"/>
</dbReference>
<protein>
    <recommendedName>
        <fullName evidence="2">ATP-grasp domain-containing protein</fullName>
    </recommendedName>
</protein>
<organism evidence="3 4">
    <name type="scientific">Kordia antarctica</name>
    <dbReference type="NCBI Taxonomy" id="1218801"/>
    <lineage>
        <taxon>Bacteria</taxon>
        <taxon>Pseudomonadati</taxon>
        <taxon>Bacteroidota</taxon>
        <taxon>Flavobacteriia</taxon>
        <taxon>Flavobacteriales</taxon>
        <taxon>Flavobacteriaceae</taxon>
        <taxon>Kordia</taxon>
    </lineage>
</organism>
<dbReference type="InterPro" id="IPR026455">
    <property type="entry name" value="GRASP_w_spasm"/>
</dbReference>
<keyword evidence="4" id="KW-1185">Reference proteome</keyword>
<gene>
    <name evidence="3" type="ORF">IMCC3317_13670</name>
</gene>
<feature type="domain" description="ATP-grasp" evidence="2">
    <location>
        <begin position="126"/>
        <end position="312"/>
    </location>
</feature>
<dbReference type="GO" id="GO:0005524">
    <property type="term" value="F:ATP binding"/>
    <property type="evidence" value="ECO:0007669"/>
    <property type="project" value="UniProtKB-UniRule"/>
</dbReference>
<name>A0A7L4ZJB2_9FLAO</name>
<dbReference type="GO" id="GO:0018169">
    <property type="term" value="F:ribosomal S6-glutamic acid ligase activity"/>
    <property type="evidence" value="ECO:0007669"/>
    <property type="project" value="TreeGrafter"/>
</dbReference>
<dbReference type="PANTHER" id="PTHR21621">
    <property type="entry name" value="RIBOSOMAL PROTEIN S6 MODIFICATION PROTEIN"/>
    <property type="match status" value="1"/>
</dbReference>
<reference evidence="3 4" key="1">
    <citation type="journal article" date="2013" name="Int. J. Syst. Evol. Microbiol.">
        <title>Kordia antarctica sp. nov., isolated from Antarctic seawater.</title>
        <authorList>
            <person name="Baek K."/>
            <person name="Choi A."/>
            <person name="Kang I."/>
            <person name="Lee K."/>
            <person name="Cho J.C."/>
        </authorList>
    </citation>
    <scope>NUCLEOTIDE SEQUENCE [LARGE SCALE GENOMIC DNA]</scope>
    <source>
        <strain evidence="3 4">IMCC3317</strain>
    </source>
</reference>
<dbReference type="GO" id="GO:0009432">
    <property type="term" value="P:SOS response"/>
    <property type="evidence" value="ECO:0007669"/>
    <property type="project" value="TreeGrafter"/>
</dbReference>
<evidence type="ECO:0000313" key="3">
    <source>
        <dbReference type="EMBL" id="QHI36014.1"/>
    </source>
</evidence>
<dbReference type="InterPro" id="IPR011761">
    <property type="entry name" value="ATP-grasp"/>
</dbReference>
<proteinExistence type="predicted"/>